<evidence type="ECO:0000256" key="8">
    <source>
        <dbReference type="ARBA" id="ARBA00022741"/>
    </source>
</evidence>
<evidence type="ECO:0000256" key="3">
    <source>
        <dbReference type="ARBA" id="ARBA00012438"/>
    </source>
</evidence>
<dbReference type="CDD" id="cd00075">
    <property type="entry name" value="HATPase"/>
    <property type="match status" value="1"/>
</dbReference>
<evidence type="ECO:0000313" key="18">
    <source>
        <dbReference type="EMBL" id="QGH33731.1"/>
    </source>
</evidence>
<dbReference type="KEGG" id="grc:GI584_06735"/>
<evidence type="ECO:0000256" key="14">
    <source>
        <dbReference type="SAM" id="Coils"/>
    </source>
</evidence>
<evidence type="ECO:0000256" key="10">
    <source>
        <dbReference type="ARBA" id="ARBA00022840"/>
    </source>
</evidence>
<evidence type="ECO:0000256" key="11">
    <source>
        <dbReference type="ARBA" id="ARBA00022989"/>
    </source>
</evidence>
<evidence type="ECO:0000259" key="17">
    <source>
        <dbReference type="PROSITE" id="PS50885"/>
    </source>
</evidence>
<evidence type="ECO:0000256" key="5">
    <source>
        <dbReference type="ARBA" id="ARBA00022553"/>
    </source>
</evidence>
<dbReference type="GO" id="GO:0000155">
    <property type="term" value="F:phosphorelay sensor kinase activity"/>
    <property type="evidence" value="ECO:0007669"/>
    <property type="project" value="InterPro"/>
</dbReference>
<sequence length="361" mass="41366">MSIKKRLLLSNIAMIIIPVLGFLIIEILLGYLFFVMGNLEPEGESLQRFMSYRLVAVIVLLMVTNGLLTYFVSRTIIKPIKRLNEAAEKIKQGDLDHNIQSKKKDELGQLSNTFEEMRKSLKQAKETQAKYEANRQELIASISHDLRTPVTSIKGYVQGVLDGVADSPEKLDRYMQTIYNKTDQLEKMVDELFIYSKLDLDRMPFQFEVLDINAYLDDIIEELTFQYNKITFEFIADKGQNFLVKADREQLHRVIMNVITNSVKYIDKEQAMIRIRLTEQDEHVKIAIEDNGSGIAESELPYIFDHFYRTDTSRNSATGGSGLGLAIVKKIIEAHDGTVWAESEQGQGTTIYFQLKKGEQK</sequence>
<keyword evidence="19" id="KW-1185">Reference proteome</keyword>
<keyword evidence="14" id="KW-0175">Coiled coil</keyword>
<feature type="domain" description="HAMP" evidence="17">
    <location>
        <begin position="74"/>
        <end position="126"/>
    </location>
</feature>
<keyword evidence="11 15" id="KW-1133">Transmembrane helix</keyword>
<dbReference type="InterPro" id="IPR004358">
    <property type="entry name" value="Sig_transdc_His_kin-like_C"/>
</dbReference>
<dbReference type="GO" id="GO:0005886">
    <property type="term" value="C:plasma membrane"/>
    <property type="evidence" value="ECO:0007669"/>
    <property type="project" value="UniProtKB-SubCell"/>
</dbReference>
<feature type="domain" description="Histidine kinase" evidence="16">
    <location>
        <begin position="141"/>
        <end position="359"/>
    </location>
</feature>
<keyword evidence="12" id="KW-0902">Two-component regulatory system</keyword>
<dbReference type="Pfam" id="PF00512">
    <property type="entry name" value="HisKA"/>
    <property type="match status" value="1"/>
</dbReference>
<proteinExistence type="predicted"/>
<evidence type="ECO:0000256" key="6">
    <source>
        <dbReference type="ARBA" id="ARBA00022679"/>
    </source>
</evidence>
<evidence type="ECO:0000259" key="16">
    <source>
        <dbReference type="PROSITE" id="PS50109"/>
    </source>
</evidence>
<dbReference type="Pfam" id="PF02518">
    <property type="entry name" value="HATPase_c"/>
    <property type="match status" value="1"/>
</dbReference>
<evidence type="ECO:0000256" key="2">
    <source>
        <dbReference type="ARBA" id="ARBA00004651"/>
    </source>
</evidence>
<dbReference type="PROSITE" id="PS50109">
    <property type="entry name" value="HIS_KIN"/>
    <property type="match status" value="1"/>
</dbReference>
<organism evidence="18 19">
    <name type="scientific">Gracilibacillus salitolerans</name>
    <dbReference type="NCBI Taxonomy" id="2663022"/>
    <lineage>
        <taxon>Bacteria</taxon>
        <taxon>Bacillati</taxon>
        <taxon>Bacillota</taxon>
        <taxon>Bacilli</taxon>
        <taxon>Bacillales</taxon>
        <taxon>Bacillaceae</taxon>
        <taxon>Gracilibacillus</taxon>
    </lineage>
</organism>
<feature type="coiled-coil region" evidence="14">
    <location>
        <begin position="107"/>
        <end position="141"/>
    </location>
</feature>
<dbReference type="Proteomes" id="UP000339690">
    <property type="component" value="Chromosome"/>
</dbReference>
<dbReference type="PANTHER" id="PTHR45528:SF1">
    <property type="entry name" value="SENSOR HISTIDINE KINASE CPXA"/>
    <property type="match status" value="1"/>
</dbReference>
<reference evidence="18 19" key="1">
    <citation type="submission" date="2019-11" db="EMBL/GenBank/DDBJ databases">
        <title>Gracilibacillus salitolerans sp. nov., a moderate halophile isolated from a saline soil in northwest China.</title>
        <authorList>
            <person name="Gan L."/>
        </authorList>
    </citation>
    <scope>NUCLEOTIDE SEQUENCE [LARGE SCALE GENOMIC DNA]</scope>
    <source>
        <strain evidence="18 19">SCU50</strain>
    </source>
</reference>
<dbReference type="EC" id="2.7.13.3" evidence="3"/>
<keyword evidence="6" id="KW-0808">Transferase</keyword>
<feature type="transmembrane region" description="Helical" evidence="15">
    <location>
        <begin position="54"/>
        <end position="72"/>
    </location>
</feature>
<dbReference type="SMART" id="SM00388">
    <property type="entry name" value="HisKA"/>
    <property type="match status" value="1"/>
</dbReference>
<dbReference type="Gene3D" id="6.10.340.10">
    <property type="match status" value="1"/>
</dbReference>
<dbReference type="CDD" id="cd06225">
    <property type="entry name" value="HAMP"/>
    <property type="match status" value="1"/>
</dbReference>
<evidence type="ECO:0000256" key="12">
    <source>
        <dbReference type="ARBA" id="ARBA00023012"/>
    </source>
</evidence>
<dbReference type="PRINTS" id="PR00344">
    <property type="entry name" value="BCTRLSENSOR"/>
</dbReference>
<dbReference type="InterPro" id="IPR005467">
    <property type="entry name" value="His_kinase_dom"/>
</dbReference>
<dbReference type="FunFam" id="3.30.565.10:FF:000006">
    <property type="entry name" value="Sensor histidine kinase WalK"/>
    <property type="match status" value="1"/>
</dbReference>
<evidence type="ECO:0000256" key="7">
    <source>
        <dbReference type="ARBA" id="ARBA00022692"/>
    </source>
</evidence>
<evidence type="ECO:0000256" key="9">
    <source>
        <dbReference type="ARBA" id="ARBA00022777"/>
    </source>
</evidence>
<dbReference type="PROSITE" id="PS50885">
    <property type="entry name" value="HAMP"/>
    <property type="match status" value="1"/>
</dbReference>
<evidence type="ECO:0000256" key="1">
    <source>
        <dbReference type="ARBA" id="ARBA00000085"/>
    </source>
</evidence>
<dbReference type="SUPFAM" id="SSF47384">
    <property type="entry name" value="Homodimeric domain of signal transducing histidine kinase"/>
    <property type="match status" value="1"/>
</dbReference>
<dbReference type="SUPFAM" id="SSF55874">
    <property type="entry name" value="ATPase domain of HSP90 chaperone/DNA topoisomerase II/histidine kinase"/>
    <property type="match status" value="1"/>
</dbReference>
<evidence type="ECO:0000256" key="4">
    <source>
        <dbReference type="ARBA" id="ARBA00022475"/>
    </source>
</evidence>
<keyword evidence="8" id="KW-0547">Nucleotide-binding</keyword>
<dbReference type="FunFam" id="1.10.287.130:FF:000001">
    <property type="entry name" value="Two-component sensor histidine kinase"/>
    <property type="match status" value="1"/>
</dbReference>
<dbReference type="SMART" id="SM00387">
    <property type="entry name" value="HATPase_c"/>
    <property type="match status" value="1"/>
</dbReference>
<dbReference type="EMBL" id="CP045915">
    <property type="protein sequence ID" value="QGH33731.1"/>
    <property type="molecule type" value="Genomic_DNA"/>
</dbReference>
<dbReference type="CDD" id="cd00082">
    <property type="entry name" value="HisKA"/>
    <property type="match status" value="1"/>
</dbReference>
<keyword evidence="9" id="KW-0418">Kinase</keyword>
<dbReference type="RefSeq" id="WP_153790726.1">
    <property type="nucleotide sequence ID" value="NZ_CP045915.1"/>
</dbReference>
<keyword evidence="10" id="KW-0067">ATP-binding</keyword>
<dbReference type="Gene3D" id="3.30.565.10">
    <property type="entry name" value="Histidine kinase-like ATPase, C-terminal domain"/>
    <property type="match status" value="1"/>
</dbReference>
<comment type="catalytic activity">
    <reaction evidence="1">
        <text>ATP + protein L-histidine = ADP + protein N-phospho-L-histidine.</text>
        <dbReference type="EC" id="2.7.13.3"/>
    </reaction>
</comment>
<dbReference type="SUPFAM" id="SSF158472">
    <property type="entry name" value="HAMP domain-like"/>
    <property type="match status" value="1"/>
</dbReference>
<dbReference type="InterPro" id="IPR050398">
    <property type="entry name" value="HssS/ArlS-like"/>
</dbReference>
<evidence type="ECO:0000313" key="19">
    <source>
        <dbReference type="Proteomes" id="UP000339690"/>
    </source>
</evidence>
<dbReference type="InterPro" id="IPR036890">
    <property type="entry name" value="HATPase_C_sf"/>
</dbReference>
<protein>
    <recommendedName>
        <fullName evidence="3">histidine kinase</fullName>
        <ecNumber evidence="3">2.7.13.3</ecNumber>
    </recommendedName>
</protein>
<dbReference type="InterPro" id="IPR036097">
    <property type="entry name" value="HisK_dim/P_sf"/>
</dbReference>
<keyword evidence="13 15" id="KW-0472">Membrane</keyword>
<dbReference type="InterPro" id="IPR003661">
    <property type="entry name" value="HisK_dim/P_dom"/>
</dbReference>
<comment type="subcellular location">
    <subcellularLocation>
        <location evidence="2">Cell membrane</location>
        <topology evidence="2">Multi-pass membrane protein</topology>
    </subcellularLocation>
</comment>
<dbReference type="InterPro" id="IPR003660">
    <property type="entry name" value="HAMP_dom"/>
</dbReference>
<accession>A0A5Q2THW1</accession>
<dbReference type="InterPro" id="IPR003594">
    <property type="entry name" value="HATPase_dom"/>
</dbReference>
<evidence type="ECO:0000256" key="15">
    <source>
        <dbReference type="SAM" id="Phobius"/>
    </source>
</evidence>
<keyword evidence="7 15" id="KW-0812">Transmembrane</keyword>
<feature type="transmembrane region" description="Helical" evidence="15">
    <location>
        <begin position="12"/>
        <end position="34"/>
    </location>
</feature>
<keyword evidence="5" id="KW-0597">Phosphoprotein</keyword>
<dbReference type="AlphaFoldDB" id="A0A5Q2THW1"/>
<dbReference type="SMART" id="SM00304">
    <property type="entry name" value="HAMP"/>
    <property type="match status" value="1"/>
</dbReference>
<gene>
    <name evidence="18" type="ORF">GI584_06735</name>
</gene>
<dbReference type="GO" id="GO:0005524">
    <property type="term" value="F:ATP binding"/>
    <property type="evidence" value="ECO:0007669"/>
    <property type="project" value="UniProtKB-KW"/>
</dbReference>
<dbReference type="PANTHER" id="PTHR45528">
    <property type="entry name" value="SENSOR HISTIDINE KINASE CPXA"/>
    <property type="match status" value="1"/>
</dbReference>
<evidence type="ECO:0000256" key="13">
    <source>
        <dbReference type="ARBA" id="ARBA00023136"/>
    </source>
</evidence>
<dbReference type="Pfam" id="PF00672">
    <property type="entry name" value="HAMP"/>
    <property type="match status" value="1"/>
</dbReference>
<name>A0A5Q2THW1_9BACI</name>
<keyword evidence="4" id="KW-1003">Cell membrane</keyword>
<dbReference type="Gene3D" id="1.10.287.130">
    <property type="match status" value="1"/>
</dbReference>